<sequence length="71" mass="8379">MIEKNEVLQMLEELDQMIFEIEKKMESRMDIEKSNAARQVELGYQQLEKKIASIEEKLYKNPSYTIIPSLA</sequence>
<dbReference type="Proteomes" id="UP000233440">
    <property type="component" value="Unassembled WGS sequence"/>
</dbReference>
<evidence type="ECO:0000313" key="2">
    <source>
        <dbReference type="Proteomes" id="UP000233440"/>
    </source>
</evidence>
<gene>
    <name evidence="1" type="ORF">CWO92_05735</name>
</gene>
<dbReference type="AlphaFoldDB" id="A0A2N3LML1"/>
<name>A0A2N3LML1_9BACI</name>
<protein>
    <submittedName>
        <fullName evidence="1">Uncharacterized protein</fullName>
    </submittedName>
</protein>
<comment type="caution">
    <text evidence="1">The sequence shown here is derived from an EMBL/GenBank/DDBJ whole genome shotgun (WGS) entry which is preliminary data.</text>
</comment>
<reference evidence="1 2" key="1">
    <citation type="submission" date="2017-11" db="EMBL/GenBank/DDBJ databases">
        <title>Bacillus camelliae sp. nov., isolated from pu'er tea.</title>
        <authorList>
            <person name="Niu L."/>
        </authorList>
    </citation>
    <scope>NUCLEOTIDE SEQUENCE [LARGE SCALE GENOMIC DNA]</scope>
    <source>
        <strain evidence="1 2">7578-1</strain>
    </source>
</reference>
<keyword evidence="2" id="KW-1185">Reference proteome</keyword>
<dbReference type="OrthoDB" id="9971873at2"/>
<dbReference type="EMBL" id="PIQO01000003">
    <property type="protein sequence ID" value="PKR85871.1"/>
    <property type="molecule type" value="Genomic_DNA"/>
</dbReference>
<organism evidence="1 2">
    <name type="scientific">Heyndrickxia camelliae</name>
    <dbReference type="NCBI Taxonomy" id="1707093"/>
    <lineage>
        <taxon>Bacteria</taxon>
        <taxon>Bacillati</taxon>
        <taxon>Bacillota</taxon>
        <taxon>Bacilli</taxon>
        <taxon>Bacillales</taxon>
        <taxon>Bacillaceae</taxon>
        <taxon>Heyndrickxia</taxon>
    </lineage>
</organism>
<accession>A0A2N3LML1</accession>
<dbReference type="RefSeq" id="WP_101353242.1">
    <property type="nucleotide sequence ID" value="NZ_PIQO01000003.1"/>
</dbReference>
<proteinExistence type="predicted"/>
<evidence type="ECO:0000313" key="1">
    <source>
        <dbReference type="EMBL" id="PKR85871.1"/>
    </source>
</evidence>